<keyword evidence="2" id="KW-1185">Reference proteome</keyword>
<dbReference type="AlphaFoldDB" id="A0A2I0UG16"/>
<organism evidence="1 2">
    <name type="scientific">Limosa lapponica baueri</name>
    <dbReference type="NCBI Taxonomy" id="1758121"/>
    <lineage>
        <taxon>Eukaryota</taxon>
        <taxon>Metazoa</taxon>
        <taxon>Chordata</taxon>
        <taxon>Craniata</taxon>
        <taxon>Vertebrata</taxon>
        <taxon>Euteleostomi</taxon>
        <taxon>Archelosauria</taxon>
        <taxon>Archosauria</taxon>
        <taxon>Dinosauria</taxon>
        <taxon>Saurischia</taxon>
        <taxon>Theropoda</taxon>
        <taxon>Coelurosauria</taxon>
        <taxon>Aves</taxon>
        <taxon>Neognathae</taxon>
        <taxon>Neoaves</taxon>
        <taxon>Charadriiformes</taxon>
        <taxon>Scolopacidae</taxon>
        <taxon>Limosa</taxon>
    </lineage>
</organism>
<evidence type="ECO:0000313" key="1">
    <source>
        <dbReference type="EMBL" id="PKU44988.1"/>
    </source>
</evidence>
<reference evidence="2" key="2">
    <citation type="submission" date="2017-12" db="EMBL/GenBank/DDBJ databases">
        <title>Genome sequence of the Bar-tailed Godwit (Limosa lapponica baueri).</title>
        <authorList>
            <person name="Lima N.C.B."/>
            <person name="Parody-Merino A.M."/>
            <person name="Battley P.F."/>
            <person name="Fidler A.E."/>
            <person name="Prosdocimi F."/>
        </authorList>
    </citation>
    <scope>NUCLEOTIDE SEQUENCE [LARGE SCALE GENOMIC DNA]</scope>
</reference>
<dbReference type="OrthoDB" id="951172at2759"/>
<gene>
    <name evidence="1" type="ORF">llap_4717</name>
</gene>
<proteinExistence type="predicted"/>
<protein>
    <submittedName>
        <fullName evidence="1">Uncharacterized protein</fullName>
    </submittedName>
</protein>
<name>A0A2I0UG16_LIMLA</name>
<dbReference type="Proteomes" id="UP000233556">
    <property type="component" value="Unassembled WGS sequence"/>
</dbReference>
<accession>A0A2I0UG16</accession>
<sequence length="215" mass="23430">MGEQRTPQLAQTQENGRRYTGQIETLPEHAGRELETLRAQRAQLEVELAKDVKSSKKSFCRILFIPGITFASQHNKQLHQAALNSSSAQPVFVLGIDPSHVQDLALGLAELHEVRTGPPLKPVQVPLDGIPSLQRVVHTTQLGVIGTLAEDALIVTVRVANKGVTEFIMVRVPIKPTLEMGNQPPAVLVSSDAVNTMPHGKRQRGGCITEHSLKL</sequence>
<evidence type="ECO:0000313" key="2">
    <source>
        <dbReference type="Proteomes" id="UP000233556"/>
    </source>
</evidence>
<reference evidence="2" key="1">
    <citation type="submission" date="2017-11" db="EMBL/GenBank/DDBJ databases">
        <authorList>
            <person name="Lima N.C."/>
            <person name="Parody-Merino A.M."/>
            <person name="Battley P.F."/>
            <person name="Fidler A.E."/>
            <person name="Prosdocimi F."/>
        </authorList>
    </citation>
    <scope>NUCLEOTIDE SEQUENCE [LARGE SCALE GENOMIC DNA]</scope>
</reference>
<dbReference type="EMBL" id="KZ505790">
    <property type="protein sequence ID" value="PKU44988.1"/>
    <property type="molecule type" value="Genomic_DNA"/>
</dbReference>